<dbReference type="InterPro" id="IPR036910">
    <property type="entry name" value="HMG_box_dom_sf"/>
</dbReference>
<name>R9AH84_WALI9</name>
<accession>R9AH84</accession>
<sequence>MHSMSEYLQAWPEFDTLGDYALTFDVLGDAIDAGTHGAHGAPDEPVAPTQDKPPKKRRRKRNSITKPLNAWLIFRNEFQDKLKAEGCEVKAVGQVSSLASAEYSKLTKAQRDRYNYLANIETENHKLQYPGVKLTRRAKPKKQKQKEQGQKQKQVENDQECVGNNTHLEDKTNRCTESAVPDGLSGIDKTISAMLNDFSIDDMHSQPANVQMVNSCQVDPSQLRPKLWPPKPRSIKPPETDYNDTPFGCFADEDPPNFERSYSLIP</sequence>
<dbReference type="STRING" id="1299270.R9AH84"/>
<dbReference type="Proteomes" id="UP000014064">
    <property type="component" value="Unassembled WGS sequence"/>
</dbReference>
<feature type="region of interest" description="Disordered" evidence="1">
    <location>
        <begin position="224"/>
        <end position="266"/>
    </location>
</feature>
<keyword evidence="4" id="KW-1185">Reference proteome</keyword>
<dbReference type="CDD" id="cd01389">
    <property type="entry name" value="HMG-box_ROX1-like"/>
    <property type="match status" value="1"/>
</dbReference>
<proteinExistence type="predicted"/>
<dbReference type="KEGG" id="wic:J056_004365"/>
<feature type="region of interest" description="Disordered" evidence="1">
    <location>
        <begin position="133"/>
        <end position="165"/>
    </location>
</feature>
<dbReference type="SMART" id="SM00398">
    <property type="entry name" value="HMG"/>
    <property type="match status" value="1"/>
</dbReference>
<feature type="compositionally biased region" description="Basic residues" evidence="1">
    <location>
        <begin position="54"/>
        <end position="63"/>
    </location>
</feature>
<dbReference type="Gene3D" id="1.10.30.10">
    <property type="entry name" value="High mobility group box domain"/>
    <property type="match status" value="1"/>
</dbReference>
<dbReference type="Pfam" id="PF00505">
    <property type="entry name" value="HMG_box"/>
    <property type="match status" value="1"/>
</dbReference>
<evidence type="ECO:0000313" key="3">
    <source>
        <dbReference type="EMBL" id="EOR01579.1"/>
    </source>
</evidence>
<dbReference type="SUPFAM" id="SSF47095">
    <property type="entry name" value="HMG-box"/>
    <property type="match status" value="1"/>
</dbReference>
<dbReference type="EMBL" id="KE007230">
    <property type="protein sequence ID" value="EOR01579.1"/>
    <property type="molecule type" value="Genomic_DNA"/>
</dbReference>
<evidence type="ECO:0000259" key="2">
    <source>
        <dbReference type="SMART" id="SM00398"/>
    </source>
</evidence>
<evidence type="ECO:0000256" key="1">
    <source>
        <dbReference type="SAM" id="MobiDB-lite"/>
    </source>
</evidence>
<dbReference type="HOGENOM" id="CLU_1046639_0_0_1"/>
<dbReference type="OMA" id="NRCTESA"/>
<dbReference type="GeneID" id="20377317"/>
<dbReference type="InterPro" id="IPR009071">
    <property type="entry name" value="HMG_box_dom"/>
</dbReference>
<organism evidence="3 4">
    <name type="scientific">Wallemia ichthyophaga (strain EXF-994 / CBS 113033)</name>
    <dbReference type="NCBI Taxonomy" id="1299270"/>
    <lineage>
        <taxon>Eukaryota</taxon>
        <taxon>Fungi</taxon>
        <taxon>Dikarya</taxon>
        <taxon>Basidiomycota</taxon>
        <taxon>Wallemiomycotina</taxon>
        <taxon>Wallemiomycetes</taxon>
        <taxon>Wallemiales</taxon>
        <taxon>Wallemiaceae</taxon>
        <taxon>Wallemia</taxon>
    </lineage>
</organism>
<feature type="domain" description="HMG box" evidence="2">
    <location>
        <begin position="63"/>
        <end position="134"/>
    </location>
</feature>
<reference evidence="4" key="1">
    <citation type="journal article" date="2013" name="BMC Genomics">
        <title>Genome and transcriptome sequencing of the halophilic fungus Wallemia ichthyophaga: haloadaptations present and absent.</title>
        <authorList>
            <person name="Zajc J."/>
            <person name="Liu Y."/>
            <person name="Dai W."/>
            <person name="Yang Z."/>
            <person name="Hu J."/>
            <person name="Gostincar C."/>
            <person name="Gunde-Cimerman N."/>
        </authorList>
    </citation>
    <scope>NUCLEOTIDE SEQUENCE [LARGE SCALE GENOMIC DNA]</scope>
    <source>
        <strain evidence="4">EXF-994 / CBS 113033</strain>
    </source>
</reference>
<evidence type="ECO:0000313" key="4">
    <source>
        <dbReference type="Proteomes" id="UP000014064"/>
    </source>
</evidence>
<feature type="compositionally biased region" description="Basic and acidic residues" evidence="1">
    <location>
        <begin position="145"/>
        <end position="156"/>
    </location>
</feature>
<feature type="compositionally biased region" description="Basic residues" evidence="1">
    <location>
        <begin position="134"/>
        <end position="144"/>
    </location>
</feature>
<dbReference type="RefSeq" id="XP_009267841.1">
    <property type="nucleotide sequence ID" value="XM_009269566.1"/>
</dbReference>
<dbReference type="OrthoDB" id="6247875at2759"/>
<feature type="region of interest" description="Disordered" evidence="1">
    <location>
        <begin position="35"/>
        <end position="63"/>
    </location>
</feature>
<dbReference type="AlphaFoldDB" id="R9AH84"/>
<gene>
    <name evidence="3" type="ORF">J056_004365</name>
</gene>
<protein>
    <submittedName>
        <fullName evidence="3">Transcription factor 7-like 1-A</fullName>
    </submittedName>
</protein>